<evidence type="ECO:0000313" key="2">
    <source>
        <dbReference type="Proteomes" id="UP000248349"/>
    </source>
</evidence>
<evidence type="ECO:0000313" key="1">
    <source>
        <dbReference type="EMBL" id="PYH46705.1"/>
    </source>
</evidence>
<dbReference type="AlphaFoldDB" id="A0A318ZIF8"/>
<accession>A0A318ZIF8</accession>
<dbReference type="Proteomes" id="UP000248349">
    <property type="component" value="Unassembled WGS sequence"/>
</dbReference>
<dbReference type="EMBL" id="KZ821226">
    <property type="protein sequence ID" value="PYH46705.1"/>
    <property type="molecule type" value="Genomic_DNA"/>
</dbReference>
<reference evidence="1 2" key="1">
    <citation type="submission" date="2016-12" db="EMBL/GenBank/DDBJ databases">
        <title>The genomes of Aspergillus section Nigri reveals drivers in fungal speciation.</title>
        <authorList>
            <consortium name="DOE Joint Genome Institute"/>
            <person name="Vesth T.C."/>
            <person name="Nybo J."/>
            <person name="Theobald S."/>
            <person name="Brandl J."/>
            <person name="Frisvad J.C."/>
            <person name="Nielsen K.F."/>
            <person name="Lyhne E.K."/>
            <person name="Kogle M.E."/>
            <person name="Kuo A."/>
            <person name="Riley R."/>
            <person name="Clum A."/>
            <person name="Nolan M."/>
            <person name="Lipzen A."/>
            <person name="Salamov A."/>
            <person name="Henrissat B."/>
            <person name="Wiebenga A."/>
            <person name="De Vries R.P."/>
            <person name="Grigoriev I.V."/>
            <person name="Mortensen U.H."/>
            <person name="Andersen M.R."/>
            <person name="Baker S.E."/>
        </authorList>
    </citation>
    <scope>NUCLEOTIDE SEQUENCE [LARGE SCALE GENOMIC DNA]</scope>
    <source>
        <strain evidence="1 2">JOP 1030-1</strain>
    </source>
</reference>
<gene>
    <name evidence="1" type="ORF">BP01DRAFT_235402</name>
</gene>
<name>A0A318ZIF8_9EURO</name>
<dbReference type="RefSeq" id="XP_025432687.1">
    <property type="nucleotide sequence ID" value="XM_025571233.1"/>
</dbReference>
<sequence>MRPRKSCQMMNRLGHSWLIVFAPAYSSTQRKSTSNGSFFDRVGKQVRCGSIMIATHVAQGKPDSFYHLPPSARIKRVLL</sequence>
<organism evidence="1 2">
    <name type="scientific">Aspergillus saccharolyticus JOP 1030-1</name>
    <dbReference type="NCBI Taxonomy" id="1450539"/>
    <lineage>
        <taxon>Eukaryota</taxon>
        <taxon>Fungi</taxon>
        <taxon>Dikarya</taxon>
        <taxon>Ascomycota</taxon>
        <taxon>Pezizomycotina</taxon>
        <taxon>Eurotiomycetes</taxon>
        <taxon>Eurotiomycetidae</taxon>
        <taxon>Eurotiales</taxon>
        <taxon>Aspergillaceae</taxon>
        <taxon>Aspergillus</taxon>
        <taxon>Aspergillus subgen. Circumdati</taxon>
    </lineage>
</organism>
<proteinExistence type="predicted"/>
<keyword evidence="2" id="KW-1185">Reference proteome</keyword>
<protein>
    <submittedName>
        <fullName evidence="1">Uncharacterized protein</fullName>
    </submittedName>
</protein>
<dbReference type="GeneID" id="37072461"/>